<evidence type="ECO:0000313" key="2">
    <source>
        <dbReference type="EMBL" id="ASG65261.1"/>
    </source>
</evidence>
<dbReference type="RefSeq" id="WP_088767691.1">
    <property type="nucleotide sequence ID" value="NZ_CP022133.1"/>
</dbReference>
<dbReference type="Proteomes" id="UP000197717">
    <property type="component" value="Chromosome"/>
</dbReference>
<feature type="chain" id="PRO_5045477173" evidence="1">
    <location>
        <begin position="22"/>
        <end position="88"/>
    </location>
</feature>
<organism evidence="2 3">
    <name type="scientific">Idiomarina piscisalsi</name>
    <dbReference type="NCBI Taxonomy" id="1096243"/>
    <lineage>
        <taxon>Bacteria</taxon>
        <taxon>Pseudomonadati</taxon>
        <taxon>Pseudomonadota</taxon>
        <taxon>Gammaproteobacteria</taxon>
        <taxon>Alteromonadales</taxon>
        <taxon>Idiomarinaceae</taxon>
        <taxon>Idiomarina</taxon>
    </lineage>
</organism>
<keyword evidence="3" id="KW-1185">Reference proteome</keyword>
<feature type="signal peptide" evidence="1">
    <location>
        <begin position="1"/>
        <end position="21"/>
    </location>
</feature>
<name>A0ABN5AN78_9GAMM</name>
<protein>
    <submittedName>
        <fullName evidence="2">Uncharacterized protein</fullName>
    </submittedName>
</protein>
<evidence type="ECO:0000313" key="3">
    <source>
        <dbReference type="Proteomes" id="UP000197717"/>
    </source>
</evidence>
<proteinExistence type="predicted"/>
<evidence type="ECO:0000256" key="1">
    <source>
        <dbReference type="SAM" id="SignalP"/>
    </source>
</evidence>
<keyword evidence="1" id="KW-0732">Signal</keyword>
<accession>A0ABN5AN78</accession>
<reference evidence="2 3" key="1">
    <citation type="submission" date="2017-06" db="EMBL/GenBank/DDBJ databases">
        <title>Complete genome sequence of Idiomarina piscisalsi strain 10PY1A isolated from soil of Soudi Arabia.</title>
        <authorList>
            <person name="Kim M.-C."/>
            <person name="Jung B.K."/>
            <person name="Budiyanto F."/>
            <person name="Nzila A."/>
            <person name="Shin J.-H."/>
        </authorList>
    </citation>
    <scope>NUCLEOTIDE SEQUENCE [LARGE SCALE GENOMIC DNA]</scope>
    <source>
        <strain evidence="2 3">10PY1A</strain>
    </source>
</reference>
<sequence length="88" mass="9423">MKALIIGAVSGVMLFSSSAFASDKQETSLSEEIQAQVTQMTIEGLQLIKETAVSSMQEWASEALSFEVAAAEPAKSEQPEDTKAKQVQ</sequence>
<dbReference type="EMBL" id="CP022133">
    <property type="protein sequence ID" value="ASG65261.1"/>
    <property type="molecule type" value="Genomic_DNA"/>
</dbReference>
<gene>
    <name evidence="2" type="ORF">CEW91_03440</name>
</gene>